<evidence type="ECO:0000313" key="6">
    <source>
        <dbReference type="Proteomes" id="UP000570823"/>
    </source>
</evidence>
<feature type="domain" description="ABC transporter" evidence="4">
    <location>
        <begin position="5"/>
        <end position="220"/>
    </location>
</feature>
<dbReference type="InterPro" id="IPR003593">
    <property type="entry name" value="AAA+_ATPase"/>
</dbReference>
<dbReference type="InterPro" id="IPR003439">
    <property type="entry name" value="ABC_transporter-like_ATP-bd"/>
</dbReference>
<dbReference type="CDD" id="cd03255">
    <property type="entry name" value="ABC_MJ0796_LolCDE_FtsE"/>
    <property type="match status" value="1"/>
</dbReference>
<reference evidence="5 6" key="1">
    <citation type="submission" date="2020-06" db="EMBL/GenBank/DDBJ databases">
        <title>Methanofollis fontis sp. nov., a methanogen isolated from marine sediments near a cold seep at Four-Way Closure Ridge offshore southwestern Taiwan.</title>
        <authorList>
            <person name="Chen S.-C."/>
            <person name="Teng N.-H."/>
            <person name="Lin Y.-S."/>
            <person name="Lai M.-C."/>
            <person name="Chen H.-H."/>
            <person name="Wang C.-C."/>
        </authorList>
    </citation>
    <scope>NUCLEOTIDE SEQUENCE [LARGE SCALE GENOMIC DNA]</scope>
    <source>
        <strain evidence="5 6">DSM 2702</strain>
    </source>
</reference>
<protein>
    <submittedName>
        <fullName evidence="5">ABC transporter ATP-binding protein</fullName>
    </submittedName>
</protein>
<dbReference type="InterPro" id="IPR027417">
    <property type="entry name" value="P-loop_NTPase"/>
</dbReference>
<name>A0A7K4HS99_9EURY</name>
<proteinExistence type="predicted"/>
<dbReference type="Gene3D" id="3.40.50.300">
    <property type="entry name" value="P-loop containing nucleotide triphosphate hydrolases"/>
    <property type="match status" value="1"/>
</dbReference>
<dbReference type="AlphaFoldDB" id="A0A7K4HS99"/>
<dbReference type="PANTHER" id="PTHR24220:SF86">
    <property type="entry name" value="ABC TRANSPORTER ABCH.1"/>
    <property type="match status" value="1"/>
</dbReference>
<dbReference type="InterPro" id="IPR015854">
    <property type="entry name" value="ABC_transpr_LolD-like"/>
</dbReference>
<dbReference type="SMART" id="SM00382">
    <property type="entry name" value="AAA"/>
    <property type="match status" value="1"/>
</dbReference>
<dbReference type="GO" id="GO:0016887">
    <property type="term" value="F:ATP hydrolysis activity"/>
    <property type="evidence" value="ECO:0007669"/>
    <property type="project" value="InterPro"/>
</dbReference>
<dbReference type="OrthoDB" id="31298at2157"/>
<keyword evidence="6" id="KW-1185">Reference proteome</keyword>
<keyword evidence="1" id="KW-0813">Transport</keyword>
<dbReference type="FunFam" id="3.40.50.300:FF:000032">
    <property type="entry name" value="Export ABC transporter ATP-binding protein"/>
    <property type="match status" value="1"/>
</dbReference>
<dbReference type="GO" id="GO:0098796">
    <property type="term" value="C:membrane protein complex"/>
    <property type="evidence" value="ECO:0007669"/>
    <property type="project" value="UniProtKB-ARBA"/>
</dbReference>
<comment type="caution">
    <text evidence="5">The sequence shown here is derived from an EMBL/GenBank/DDBJ whole genome shotgun (WGS) entry which is preliminary data.</text>
</comment>
<keyword evidence="2" id="KW-0547">Nucleotide-binding</keyword>
<accession>A0A7K4HS99</accession>
<dbReference type="PROSITE" id="PS50893">
    <property type="entry name" value="ABC_TRANSPORTER_2"/>
    <property type="match status" value="1"/>
</dbReference>
<dbReference type="EMBL" id="JABXWR010000001">
    <property type="protein sequence ID" value="NVO67927.1"/>
    <property type="molecule type" value="Genomic_DNA"/>
</dbReference>
<dbReference type="SUPFAM" id="SSF52540">
    <property type="entry name" value="P-loop containing nucleoside triphosphate hydrolases"/>
    <property type="match status" value="1"/>
</dbReference>
<dbReference type="GO" id="GO:0005886">
    <property type="term" value="C:plasma membrane"/>
    <property type="evidence" value="ECO:0007669"/>
    <property type="project" value="TreeGrafter"/>
</dbReference>
<keyword evidence="3 5" id="KW-0067">ATP-binding</keyword>
<dbReference type="RefSeq" id="WP_176789524.1">
    <property type="nucleotide sequence ID" value="NZ_JABXWR010000001.1"/>
</dbReference>
<dbReference type="InterPro" id="IPR017911">
    <property type="entry name" value="MacB-like_ATP-bd"/>
</dbReference>
<organism evidence="5 6">
    <name type="scientific">Methanofollis tationis</name>
    <dbReference type="NCBI Taxonomy" id="81417"/>
    <lineage>
        <taxon>Archaea</taxon>
        <taxon>Methanobacteriati</taxon>
        <taxon>Methanobacteriota</taxon>
        <taxon>Stenosarchaea group</taxon>
        <taxon>Methanomicrobia</taxon>
        <taxon>Methanomicrobiales</taxon>
        <taxon>Methanomicrobiaceae</taxon>
        <taxon>Methanofollis</taxon>
    </lineage>
</organism>
<dbReference type="Proteomes" id="UP000570823">
    <property type="component" value="Unassembled WGS sequence"/>
</dbReference>
<dbReference type="GO" id="GO:0005524">
    <property type="term" value="F:ATP binding"/>
    <property type="evidence" value="ECO:0007669"/>
    <property type="project" value="UniProtKB-KW"/>
</dbReference>
<dbReference type="Pfam" id="PF00005">
    <property type="entry name" value="ABC_tran"/>
    <property type="match status" value="1"/>
</dbReference>
<dbReference type="GO" id="GO:0022857">
    <property type="term" value="F:transmembrane transporter activity"/>
    <property type="evidence" value="ECO:0007669"/>
    <property type="project" value="TreeGrafter"/>
</dbReference>
<dbReference type="InterPro" id="IPR017871">
    <property type="entry name" value="ABC_transporter-like_CS"/>
</dbReference>
<dbReference type="PANTHER" id="PTHR24220">
    <property type="entry name" value="IMPORT ATP-BINDING PROTEIN"/>
    <property type="match status" value="1"/>
</dbReference>
<evidence type="ECO:0000259" key="4">
    <source>
        <dbReference type="PROSITE" id="PS50893"/>
    </source>
</evidence>
<gene>
    <name evidence="5" type="ORF">HWN36_11565</name>
</gene>
<evidence type="ECO:0000256" key="2">
    <source>
        <dbReference type="ARBA" id="ARBA00022741"/>
    </source>
</evidence>
<evidence type="ECO:0000313" key="5">
    <source>
        <dbReference type="EMBL" id="NVO67927.1"/>
    </source>
</evidence>
<sequence length="221" mass="24135">MNGAIEVRGVWRRYPPAVEALRGVNLTVDRGEFVALFGRSGSGKSTLLNILGGLDRPDEGTVRIAGVEVDYADGNALVALRRQTLGFVFQDFNLLPSLTALENVAFPLLFNYQDPGERTRRALTLLEDVGLADRADHYPRQMSGGEQQRVAIARALIADPPVILADEPTGNLDTRTSAGVIELLRQINRERGTTFLIVTHDPEVGAEADRTIEMRDGEVVA</sequence>
<dbReference type="PROSITE" id="PS00211">
    <property type="entry name" value="ABC_TRANSPORTER_1"/>
    <property type="match status" value="1"/>
</dbReference>
<evidence type="ECO:0000256" key="1">
    <source>
        <dbReference type="ARBA" id="ARBA00022448"/>
    </source>
</evidence>
<evidence type="ECO:0000256" key="3">
    <source>
        <dbReference type="ARBA" id="ARBA00022840"/>
    </source>
</evidence>